<feature type="non-terminal residue" evidence="2">
    <location>
        <position position="1"/>
    </location>
</feature>
<gene>
    <name evidence="2" type="ORF">AVDCRST_MAG01-01-2042</name>
</gene>
<evidence type="ECO:0000313" key="2">
    <source>
        <dbReference type="EMBL" id="CAA9417809.1"/>
    </source>
</evidence>
<organism evidence="2">
    <name type="scientific">uncultured Rubrobacteraceae bacterium</name>
    <dbReference type="NCBI Taxonomy" id="349277"/>
    <lineage>
        <taxon>Bacteria</taxon>
        <taxon>Bacillati</taxon>
        <taxon>Actinomycetota</taxon>
        <taxon>Rubrobacteria</taxon>
        <taxon>Rubrobacterales</taxon>
        <taxon>Rubrobacteraceae</taxon>
        <taxon>environmental samples</taxon>
    </lineage>
</organism>
<evidence type="ECO:0000256" key="1">
    <source>
        <dbReference type="SAM" id="MobiDB-lite"/>
    </source>
</evidence>
<feature type="compositionally biased region" description="Basic and acidic residues" evidence="1">
    <location>
        <begin position="129"/>
        <end position="141"/>
    </location>
</feature>
<accession>A0A6J4PJ81</accession>
<feature type="region of interest" description="Disordered" evidence="1">
    <location>
        <begin position="1"/>
        <end position="215"/>
    </location>
</feature>
<name>A0A6J4PJ81_9ACTN</name>
<feature type="non-terminal residue" evidence="2">
    <location>
        <position position="242"/>
    </location>
</feature>
<dbReference type="AlphaFoldDB" id="A0A6J4PJ81"/>
<reference evidence="2" key="1">
    <citation type="submission" date="2020-02" db="EMBL/GenBank/DDBJ databases">
        <authorList>
            <person name="Meier V. D."/>
        </authorList>
    </citation>
    <scope>NUCLEOTIDE SEQUENCE</scope>
    <source>
        <strain evidence="2">AVDCRST_MAG01</strain>
    </source>
</reference>
<proteinExistence type="predicted"/>
<dbReference type="EMBL" id="CADCUW010000292">
    <property type="protein sequence ID" value="CAA9417809.1"/>
    <property type="molecule type" value="Genomic_DNA"/>
</dbReference>
<feature type="compositionally biased region" description="Basic residues" evidence="1">
    <location>
        <begin position="12"/>
        <end position="24"/>
    </location>
</feature>
<protein>
    <submittedName>
        <fullName evidence="2">Uncharacterized protein</fullName>
    </submittedName>
</protein>
<feature type="compositionally biased region" description="Basic residues" evidence="1">
    <location>
        <begin position="98"/>
        <end position="109"/>
    </location>
</feature>
<feature type="compositionally biased region" description="Basic residues" evidence="1">
    <location>
        <begin position="37"/>
        <end position="54"/>
    </location>
</feature>
<sequence length="242" mass="27046">EQARRAALAQKVPRRIGRAARWRRLGGGAPEDGAGPRNRRPALGRGRPQLRAHARAPGVRFLPRRPEEVRRAGLPLEQHLPRVGQPPAQDRVREFRAHPRARGHPRRYPHQRDREPRRRAGARSDLQLPDDRLHQRGEVRLRGAAPGEHGGLGLRWGDSPHRGGRAADGGGDDRHGGGAPRLLPEPPQRRRAVPFGLRRGGRASRDLPDGGRGVHRLCPYAIRSLREPRRPVRQTAQHPDAV</sequence>